<dbReference type="Proteomes" id="UP000607653">
    <property type="component" value="Unassembled WGS sequence"/>
</dbReference>
<protein>
    <submittedName>
        <fullName evidence="1">Uncharacterized protein</fullName>
    </submittedName>
</protein>
<name>A0A822ZL74_NELNU</name>
<dbReference type="EMBL" id="DUZY01000006">
    <property type="protein sequence ID" value="DAD44119.1"/>
    <property type="molecule type" value="Genomic_DNA"/>
</dbReference>
<comment type="caution">
    <text evidence="1">The sequence shown here is derived from an EMBL/GenBank/DDBJ whole genome shotgun (WGS) entry which is preliminary data.</text>
</comment>
<dbReference type="AlphaFoldDB" id="A0A822ZL74"/>
<organism evidence="1 2">
    <name type="scientific">Nelumbo nucifera</name>
    <name type="common">Sacred lotus</name>
    <dbReference type="NCBI Taxonomy" id="4432"/>
    <lineage>
        <taxon>Eukaryota</taxon>
        <taxon>Viridiplantae</taxon>
        <taxon>Streptophyta</taxon>
        <taxon>Embryophyta</taxon>
        <taxon>Tracheophyta</taxon>
        <taxon>Spermatophyta</taxon>
        <taxon>Magnoliopsida</taxon>
        <taxon>Proteales</taxon>
        <taxon>Nelumbonaceae</taxon>
        <taxon>Nelumbo</taxon>
    </lineage>
</organism>
<keyword evidence="2" id="KW-1185">Reference proteome</keyword>
<reference evidence="1 2" key="1">
    <citation type="journal article" date="2020" name="Mol. Biol. Evol.">
        <title>Distinct Expression and Methylation Patterns for Genes with Different Fates following a Single Whole-Genome Duplication in Flowering Plants.</title>
        <authorList>
            <person name="Shi T."/>
            <person name="Rahmani R.S."/>
            <person name="Gugger P.F."/>
            <person name="Wang M."/>
            <person name="Li H."/>
            <person name="Zhang Y."/>
            <person name="Li Z."/>
            <person name="Wang Q."/>
            <person name="Van de Peer Y."/>
            <person name="Marchal K."/>
            <person name="Chen J."/>
        </authorList>
    </citation>
    <scope>NUCLEOTIDE SEQUENCE [LARGE SCALE GENOMIC DNA]</scope>
    <source>
        <tissue evidence="1">Leaf</tissue>
    </source>
</reference>
<proteinExistence type="predicted"/>
<evidence type="ECO:0000313" key="2">
    <source>
        <dbReference type="Proteomes" id="UP000607653"/>
    </source>
</evidence>
<gene>
    <name evidence="1" type="ORF">HUJ06_002349</name>
</gene>
<accession>A0A822ZL74</accession>
<sequence>MDMGRRGWLSKLVDPASRIITISVQLFFLSVFRMGLPAPPPISGSIRPAFL</sequence>
<evidence type="ECO:0000313" key="1">
    <source>
        <dbReference type="EMBL" id="DAD44119.1"/>
    </source>
</evidence>